<name>A0A8J2NKL9_9HEXA</name>
<feature type="non-terminal residue" evidence="2">
    <location>
        <position position="1"/>
    </location>
</feature>
<organism evidence="2 3">
    <name type="scientific">Allacma fusca</name>
    <dbReference type="NCBI Taxonomy" id="39272"/>
    <lineage>
        <taxon>Eukaryota</taxon>
        <taxon>Metazoa</taxon>
        <taxon>Ecdysozoa</taxon>
        <taxon>Arthropoda</taxon>
        <taxon>Hexapoda</taxon>
        <taxon>Collembola</taxon>
        <taxon>Symphypleona</taxon>
        <taxon>Sminthuridae</taxon>
        <taxon>Allacma</taxon>
    </lineage>
</organism>
<accession>A0A8J2NKL9</accession>
<keyword evidence="1" id="KW-0812">Transmembrane</keyword>
<evidence type="ECO:0000313" key="2">
    <source>
        <dbReference type="EMBL" id="CAG7716476.1"/>
    </source>
</evidence>
<comment type="caution">
    <text evidence="2">The sequence shown here is derived from an EMBL/GenBank/DDBJ whole genome shotgun (WGS) entry which is preliminary data.</text>
</comment>
<keyword evidence="1" id="KW-0472">Membrane</keyword>
<evidence type="ECO:0000256" key="1">
    <source>
        <dbReference type="SAM" id="Phobius"/>
    </source>
</evidence>
<proteinExistence type="predicted"/>
<sequence>MSRYQNPVRARQRYSNLSIHCVILLVTFTLGIFLGVSWQVLVCKDCVFEISH</sequence>
<evidence type="ECO:0000313" key="3">
    <source>
        <dbReference type="Proteomes" id="UP000708208"/>
    </source>
</evidence>
<keyword evidence="1" id="KW-1133">Transmembrane helix</keyword>
<feature type="transmembrane region" description="Helical" evidence="1">
    <location>
        <begin position="21"/>
        <end position="41"/>
    </location>
</feature>
<reference evidence="2" key="1">
    <citation type="submission" date="2021-06" db="EMBL/GenBank/DDBJ databases">
        <authorList>
            <person name="Hodson N. C."/>
            <person name="Mongue J. A."/>
            <person name="Jaron S. K."/>
        </authorList>
    </citation>
    <scope>NUCLEOTIDE SEQUENCE</scope>
</reference>
<protein>
    <submittedName>
        <fullName evidence="2">Uncharacterized protein</fullName>
    </submittedName>
</protein>
<gene>
    <name evidence="2" type="ORF">AFUS01_LOCUS5984</name>
</gene>
<dbReference type="AlphaFoldDB" id="A0A8J2NKL9"/>
<dbReference type="OrthoDB" id="9894375at2759"/>
<dbReference type="EMBL" id="CAJVCH010038874">
    <property type="protein sequence ID" value="CAG7716476.1"/>
    <property type="molecule type" value="Genomic_DNA"/>
</dbReference>
<keyword evidence="3" id="KW-1185">Reference proteome</keyword>
<dbReference type="Proteomes" id="UP000708208">
    <property type="component" value="Unassembled WGS sequence"/>
</dbReference>
<feature type="non-terminal residue" evidence="2">
    <location>
        <position position="52"/>
    </location>
</feature>